<dbReference type="SUPFAM" id="SSF52540">
    <property type="entry name" value="P-loop containing nucleoside triphosphate hydrolases"/>
    <property type="match status" value="1"/>
</dbReference>
<dbReference type="InterPro" id="IPR027417">
    <property type="entry name" value="P-loop_NTPase"/>
</dbReference>
<protein>
    <recommendedName>
        <fullName evidence="4">AIG1-type G domain-containing protein</fullName>
    </recommendedName>
</protein>
<evidence type="ECO:0000259" key="4">
    <source>
        <dbReference type="Pfam" id="PF04548"/>
    </source>
</evidence>
<keyword evidence="2" id="KW-0547">Nucleotide-binding</keyword>
<evidence type="ECO:0000256" key="2">
    <source>
        <dbReference type="ARBA" id="ARBA00022741"/>
    </source>
</evidence>
<dbReference type="AlphaFoldDB" id="A0A7R9QQY2"/>
<dbReference type="PANTHER" id="PTHR10903:SF184">
    <property type="entry name" value="GTP-BINDING PROTEIN A"/>
    <property type="match status" value="1"/>
</dbReference>
<organism evidence="5">
    <name type="scientific">Oppiella nova</name>
    <dbReference type="NCBI Taxonomy" id="334625"/>
    <lineage>
        <taxon>Eukaryota</taxon>
        <taxon>Metazoa</taxon>
        <taxon>Ecdysozoa</taxon>
        <taxon>Arthropoda</taxon>
        <taxon>Chelicerata</taxon>
        <taxon>Arachnida</taxon>
        <taxon>Acari</taxon>
        <taxon>Acariformes</taxon>
        <taxon>Sarcoptiformes</taxon>
        <taxon>Oribatida</taxon>
        <taxon>Brachypylina</taxon>
        <taxon>Oppioidea</taxon>
        <taxon>Oppiidae</taxon>
        <taxon>Oppiella</taxon>
    </lineage>
</organism>
<evidence type="ECO:0000256" key="1">
    <source>
        <dbReference type="ARBA" id="ARBA00008535"/>
    </source>
</evidence>
<dbReference type="InterPro" id="IPR045058">
    <property type="entry name" value="GIMA/IAN/Toc"/>
</dbReference>
<dbReference type="Pfam" id="PF04548">
    <property type="entry name" value="AIG1"/>
    <property type="match status" value="1"/>
</dbReference>
<evidence type="ECO:0000256" key="3">
    <source>
        <dbReference type="ARBA" id="ARBA00023134"/>
    </source>
</evidence>
<name>A0A7R9QQY2_9ACAR</name>
<evidence type="ECO:0000313" key="6">
    <source>
        <dbReference type="Proteomes" id="UP000728032"/>
    </source>
</evidence>
<proteinExistence type="inferred from homology"/>
<feature type="domain" description="AIG1-type G" evidence="4">
    <location>
        <begin position="30"/>
        <end position="176"/>
    </location>
</feature>
<dbReference type="Gene3D" id="3.40.50.300">
    <property type="entry name" value="P-loop containing nucleotide triphosphate hydrolases"/>
    <property type="match status" value="1"/>
</dbReference>
<feature type="non-terminal residue" evidence="5">
    <location>
        <position position="1"/>
    </location>
</feature>
<dbReference type="InterPro" id="IPR006703">
    <property type="entry name" value="G_AIG1"/>
</dbReference>
<dbReference type="GO" id="GO:0005525">
    <property type="term" value="F:GTP binding"/>
    <property type="evidence" value="ECO:0007669"/>
    <property type="project" value="UniProtKB-KW"/>
</dbReference>
<gene>
    <name evidence="5" type="ORF">ONB1V03_LOCUS11275</name>
</gene>
<dbReference type="Proteomes" id="UP000728032">
    <property type="component" value="Unassembled WGS sequence"/>
</dbReference>
<dbReference type="PANTHER" id="PTHR10903">
    <property type="entry name" value="GTPASE, IMAP FAMILY MEMBER-RELATED"/>
    <property type="match status" value="1"/>
</dbReference>
<comment type="similarity">
    <text evidence="1">Belongs to the TRAFAC class TrmE-Era-EngA-EngB-Septin-like GTPase superfamily. AIG1/Toc34/Toc159-like paraseptin GTPase family. IAN subfamily.</text>
</comment>
<dbReference type="OrthoDB" id="2386367at2759"/>
<keyword evidence="3" id="KW-0342">GTP-binding</keyword>
<sequence length="271" mass="30800">MEPSNLTEYIEQGCTTGYGKFNVGPAKSCNMLLVGRSQTGKSTVVKTLLNPQYGTTKSGFSITKDPQLNTLILTNNDTHENCHLNIIDTPGLKEVRENEDSRTDSELLKLATKCVKENITSLNVVCFVSRAGETHLQDTEVFEEVKKCLGAKYARISMMLLTHCDDYNDSRLDQFEETIKSHPKSKEYYDYCQLGLYRYGAIDLTKLEPYETDTGSMMVMSKLKRNEVMRDKFLSKLLLCTETVLKVDELQEIYDAAQIERDRVIAEAIQR</sequence>
<reference evidence="5" key="1">
    <citation type="submission" date="2020-11" db="EMBL/GenBank/DDBJ databases">
        <authorList>
            <person name="Tran Van P."/>
        </authorList>
    </citation>
    <scope>NUCLEOTIDE SEQUENCE</scope>
</reference>
<dbReference type="EMBL" id="CAJPVJ010008269">
    <property type="protein sequence ID" value="CAG2171816.1"/>
    <property type="molecule type" value="Genomic_DNA"/>
</dbReference>
<dbReference type="CDD" id="cd00882">
    <property type="entry name" value="Ras_like_GTPase"/>
    <property type="match status" value="1"/>
</dbReference>
<keyword evidence="6" id="KW-1185">Reference proteome</keyword>
<dbReference type="EMBL" id="OC923094">
    <property type="protein sequence ID" value="CAD7654629.1"/>
    <property type="molecule type" value="Genomic_DNA"/>
</dbReference>
<accession>A0A7R9QQY2</accession>
<evidence type="ECO:0000313" key="5">
    <source>
        <dbReference type="EMBL" id="CAD7654629.1"/>
    </source>
</evidence>